<keyword evidence="10" id="KW-0131">Cell cycle</keyword>
<gene>
    <name evidence="10" type="ORF">NGRA_2054</name>
</gene>
<dbReference type="PANTHER" id="PTHR24056:SF550">
    <property type="entry name" value="CHROMOSOME UNDETERMINED SCAFFOLD_44, WHOLE GENOME SHOTGUN SEQUENCE"/>
    <property type="match status" value="1"/>
</dbReference>
<dbReference type="SMART" id="SM00220">
    <property type="entry name" value="S_TKc"/>
    <property type="match status" value="1"/>
</dbReference>
<keyword evidence="5" id="KW-0547">Nucleotide-binding</keyword>
<dbReference type="FunFam" id="1.10.510.10:FF:000624">
    <property type="entry name" value="Mitogen-activated protein kinase"/>
    <property type="match status" value="1"/>
</dbReference>
<dbReference type="GO" id="GO:0010389">
    <property type="term" value="P:regulation of G2/M transition of mitotic cell cycle"/>
    <property type="evidence" value="ECO:0007669"/>
    <property type="project" value="TreeGrafter"/>
</dbReference>
<keyword evidence="6 10" id="KW-0418">Kinase</keyword>
<dbReference type="SUPFAM" id="SSF56112">
    <property type="entry name" value="Protein kinase-like (PK-like)"/>
    <property type="match status" value="1"/>
</dbReference>
<protein>
    <submittedName>
        <fullName evidence="10">Cell division protein kinase</fullName>
    </submittedName>
</protein>
<evidence type="ECO:0000313" key="10">
    <source>
        <dbReference type="EMBL" id="KAF9762391.1"/>
    </source>
</evidence>
<dbReference type="Gene3D" id="3.30.200.20">
    <property type="entry name" value="Phosphorylase Kinase, domain 1"/>
    <property type="match status" value="1"/>
</dbReference>
<dbReference type="GO" id="GO:0005737">
    <property type="term" value="C:cytoplasm"/>
    <property type="evidence" value="ECO:0007669"/>
    <property type="project" value="TreeGrafter"/>
</dbReference>
<dbReference type="GO" id="GO:0004693">
    <property type="term" value="F:cyclin-dependent protein serine/threonine kinase activity"/>
    <property type="evidence" value="ECO:0007669"/>
    <property type="project" value="TreeGrafter"/>
</dbReference>
<evidence type="ECO:0000256" key="5">
    <source>
        <dbReference type="ARBA" id="ARBA00022741"/>
    </source>
</evidence>
<keyword evidence="4" id="KW-0808">Transferase</keyword>
<dbReference type="InterPro" id="IPR008271">
    <property type="entry name" value="Ser/Thr_kinase_AS"/>
</dbReference>
<proteinExistence type="inferred from homology"/>
<feature type="domain" description="Protein kinase" evidence="9">
    <location>
        <begin position="15"/>
        <end position="297"/>
    </location>
</feature>
<evidence type="ECO:0000256" key="6">
    <source>
        <dbReference type="ARBA" id="ARBA00022777"/>
    </source>
</evidence>
<dbReference type="GO" id="GO:0005524">
    <property type="term" value="F:ATP binding"/>
    <property type="evidence" value="ECO:0007669"/>
    <property type="project" value="UniProtKB-KW"/>
</dbReference>
<dbReference type="GO" id="GO:0051301">
    <property type="term" value="P:cell division"/>
    <property type="evidence" value="ECO:0007669"/>
    <property type="project" value="UniProtKB-KW"/>
</dbReference>
<dbReference type="EMBL" id="SBJO01000178">
    <property type="protein sequence ID" value="KAF9762391.1"/>
    <property type="molecule type" value="Genomic_DNA"/>
</dbReference>
<evidence type="ECO:0000256" key="2">
    <source>
        <dbReference type="ARBA" id="ARBA00006485"/>
    </source>
</evidence>
<accession>A0A9P6KZ05</accession>
<evidence type="ECO:0000313" key="11">
    <source>
        <dbReference type="Proteomes" id="UP000740883"/>
    </source>
</evidence>
<dbReference type="Proteomes" id="UP000740883">
    <property type="component" value="Unassembled WGS sequence"/>
</dbReference>
<evidence type="ECO:0000256" key="3">
    <source>
        <dbReference type="ARBA" id="ARBA00022527"/>
    </source>
</evidence>
<dbReference type="GO" id="GO:0000307">
    <property type="term" value="C:cyclin-dependent protein kinase holoenzyme complex"/>
    <property type="evidence" value="ECO:0007669"/>
    <property type="project" value="TreeGrafter"/>
</dbReference>
<reference evidence="10 11" key="1">
    <citation type="journal article" date="2020" name="Genome Biol. Evol.">
        <title>Comparative genomics of strictly vertically transmitted, feminizing microsporidia endosymbionts of amphipod crustaceans.</title>
        <authorList>
            <person name="Cormier A."/>
            <person name="Chebbi M.A."/>
            <person name="Giraud I."/>
            <person name="Wattier R."/>
            <person name="Teixeira M."/>
            <person name="Gilbert C."/>
            <person name="Rigaud T."/>
            <person name="Cordaux R."/>
        </authorList>
    </citation>
    <scope>NUCLEOTIDE SEQUENCE [LARGE SCALE GENOMIC DNA]</scope>
    <source>
        <strain evidence="10 11">Ou3-Ou53</strain>
    </source>
</reference>
<evidence type="ECO:0000256" key="8">
    <source>
        <dbReference type="ARBA" id="ARBA00023242"/>
    </source>
</evidence>
<dbReference type="AlphaFoldDB" id="A0A9P6KZ05"/>
<evidence type="ECO:0000259" key="9">
    <source>
        <dbReference type="PROSITE" id="PS50011"/>
    </source>
</evidence>
<dbReference type="PANTHER" id="PTHR24056">
    <property type="entry name" value="CELL DIVISION PROTEIN KINASE"/>
    <property type="match status" value="1"/>
</dbReference>
<comment type="caution">
    <text evidence="10">The sequence shown here is derived from an EMBL/GenBank/DDBJ whole genome shotgun (WGS) entry which is preliminary data.</text>
</comment>
<keyword evidence="7" id="KW-0067">ATP-binding</keyword>
<evidence type="ECO:0000256" key="1">
    <source>
        <dbReference type="ARBA" id="ARBA00004123"/>
    </source>
</evidence>
<dbReference type="OrthoDB" id="1732493at2759"/>
<keyword evidence="3" id="KW-0723">Serine/threonine-protein kinase</keyword>
<dbReference type="InterPro" id="IPR011009">
    <property type="entry name" value="Kinase-like_dom_sf"/>
</dbReference>
<evidence type="ECO:0000256" key="7">
    <source>
        <dbReference type="ARBA" id="ARBA00022840"/>
    </source>
</evidence>
<dbReference type="Gene3D" id="1.10.510.10">
    <property type="entry name" value="Transferase(Phosphotransferase) domain 1"/>
    <property type="match status" value="1"/>
</dbReference>
<comment type="subcellular location">
    <subcellularLocation>
        <location evidence="1">Nucleus</location>
    </subcellularLocation>
</comment>
<dbReference type="InterPro" id="IPR000719">
    <property type="entry name" value="Prot_kinase_dom"/>
</dbReference>
<organism evidence="10 11">
    <name type="scientific">Nosema granulosis</name>
    <dbReference type="NCBI Taxonomy" id="83296"/>
    <lineage>
        <taxon>Eukaryota</taxon>
        <taxon>Fungi</taxon>
        <taxon>Fungi incertae sedis</taxon>
        <taxon>Microsporidia</taxon>
        <taxon>Nosematidae</taxon>
        <taxon>Nosema</taxon>
    </lineage>
</organism>
<dbReference type="InterPro" id="IPR050108">
    <property type="entry name" value="CDK"/>
</dbReference>
<dbReference type="GO" id="GO:0030332">
    <property type="term" value="F:cyclin binding"/>
    <property type="evidence" value="ECO:0007669"/>
    <property type="project" value="TreeGrafter"/>
</dbReference>
<keyword evidence="11" id="KW-1185">Reference proteome</keyword>
<sequence>MLFKKSKECRSTKSYQKIRQICNGTYGSVYKVEDPATNKTYAMKHLMKKMCFDMNGFSILYIREITILKRISHKNIIKLIEVTKGDDVTDLSLVMEYCDMDLKTFIYTVKEIPYNTITFIFKQLIEGICYLHEKKIIHRDLKPSNILLNFDGTIKIGDFGLARQYTPKMTNLVVTLWYRSIELLLGLDEYDYSIDVWSLACIFVELVNGKPLFPGEGELDQINQIMKNLGYIDKEDFKGLKIEHLDIIKDNNIYNSSEIENKIASIPSDGKQVIRKMLQYDPRKRMKAHEILNSSLCKIEENSLEEVKKMLSTFTLRTKVEENSLENKK</sequence>
<dbReference type="GO" id="GO:0007165">
    <property type="term" value="P:signal transduction"/>
    <property type="evidence" value="ECO:0007669"/>
    <property type="project" value="TreeGrafter"/>
</dbReference>
<dbReference type="GO" id="GO:0010468">
    <property type="term" value="P:regulation of gene expression"/>
    <property type="evidence" value="ECO:0007669"/>
    <property type="project" value="TreeGrafter"/>
</dbReference>
<dbReference type="PROSITE" id="PS00108">
    <property type="entry name" value="PROTEIN_KINASE_ST"/>
    <property type="match status" value="1"/>
</dbReference>
<keyword evidence="8" id="KW-0539">Nucleus</keyword>
<evidence type="ECO:0000256" key="4">
    <source>
        <dbReference type="ARBA" id="ARBA00022679"/>
    </source>
</evidence>
<dbReference type="PROSITE" id="PS50011">
    <property type="entry name" value="PROTEIN_KINASE_DOM"/>
    <property type="match status" value="1"/>
</dbReference>
<keyword evidence="10" id="KW-0132">Cell division</keyword>
<name>A0A9P6KZ05_9MICR</name>
<dbReference type="GO" id="GO:0005634">
    <property type="term" value="C:nucleus"/>
    <property type="evidence" value="ECO:0007669"/>
    <property type="project" value="UniProtKB-SubCell"/>
</dbReference>
<dbReference type="Pfam" id="PF00069">
    <property type="entry name" value="Pkinase"/>
    <property type="match status" value="1"/>
</dbReference>
<dbReference type="GO" id="GO:0000082">
    <property type="term" value="P:G1/S transition of mitotic cell cycle"/>
    <property type="evidence" value="ECO:0007669"/>
    <property type="project" value="TreeGrafter"/>
</dbReference>
<comment type="similarity">
    <text evidence="2">Belongs to the protein kinase superfamily. CMGC Ser/Thr protein kinase family. CDC2/CDKX subfamily.</text>
</comment>